<dbReference type="Pfam" id="PF02458">
    <property type="entry name" value="Transferase"/>
    <property type="match status" value="1"/>
</dbReference>
<accession>A0AA38RB01</accession>
<organism evidence="3 4">
    <name type="scientific">Pleurostoma richardsiae</name>
    <dbReference type="NCBI Taxonomy" id="41990"/>
    <lineage>
        <taxon>Eukaryota</taxon>
        <taxon>Fungi</taxon>
        <taxon>Dikarya</taxon>
        <taxon>Ascomycota</taxon>
        <taxon>Pezizomycotina</taxon>
        <taxon>Sordariomycetes</taxon>
        <taxon>Sordariomycetidae</taxon>
        <taxon>Calosphaeriales</taxon>
        <taxon>Pleurostomataceae</taxon>
        <taxon>Pleurostoma</taxon>
    </lineage>
</organism>
<name>A0AA38RB01_9PEZI</name>
<keyword evidence="4" id="KW-1185">Reference proteome</keyword>
<sequence>MQVEHLHIRPSGSEGFPDEQWLQLSVMDFVSPPTYIRFAVVLKTPDDAETNDDDAVIQRLRRSLELSLGQSPHLAGTIELHPSDHDGSDWRLRTTRDSTVALTVRRRLGLPSYAELEAGHFSSKLLFGEGSEPPALFGGETEKMALPGTSPAVLKLDLAPVRGGIVLGLRLHHWVFDIQAFASFVKQWAGNCSALVRGDPVLPAWDTVANAQRPQFEPSGPPVLGGGPSADAHPDHRPCSLLLFHLPPSKAAELKKLASPPAGEGWISSYDAFTALWWRILTRHRARLYATGEEDLSRPASFGETVNLRRRLVPPLPSAYQGVAVTITPSQEGVFSPAARPHLRPWGASPDDPAPTLAEVSSPSAAPLSRLAAYIRRATDRLTPGEIVRAYRDAARVRDRTCLFSNMSGPPPMTFMTSDWRDADVCGADFGAAQAVAFRMYWRRVTPTMLAVYPARKAAGKEGGESDEGVEFGVPVEWELVEGLKNDPEVVRWFEYRGVEAEGVA</sequence>
<evidence type="ECO:0000256" key="2">
    <source>
        <dbReference type="SAM" id="MobiDB-lite"/>
    </source>
</evidence>
<reference evidence="3" key="1">
    <citation type="submission" date="2022-07" db="EMBL/GenBank/DDBJ databases">
        <title>Fungi with potential for degradation of polypropylene.</title>
        <authorList>
            <person name="Gostincar C."/>
        </authorList>
    </citation>
    <scope>NUCLEOTIDE SEQUENCE</scope>
    <source>
        <strain evidence="3">EXF-13308</strain>
    </source>
</reference>
<feature type="region of interest" description="Disordered" evidence="2">
    <location>
        <begin position="212"/>
        <end position="231"/>
    </location>
</feature>
<dbReference type="InterPro" id="IPR051283">
    <property type="entry name" value="Sec_Metabolite_Acyltrans"/>
</dbReference>
<proteinExistence type="predicted"/>
<feature type="region of interest" description="Disordered" evidence="2">
    <location>
        <begin position="341"/>
        <end position="362"/>
    </location>
</feature>
<dbReference type="EMBL" id="JANBVO010000018">
    <property type="protein sequence ID" value="KAJ9143692.1"/>
    <property type="molecule type" value="Genomic_DNA"/>
</dbReference>
<dbReference type="GO" id="GO:0016740">
    <property type="term" value="F:transferase activity"/>
    <property type="evidence" value="ECO:0007669"/>
    <property type="project" value="UniProtKB-KW"/>
</dbReference>
<dbReference type="Proteomes" id="UP001174694">
    <property type="component" value="Unassembled WGS sequence"/>
</dbReference>
<evidence type="ECO:0000313" key="3">
    <source>
        <dbReference type="EMBL" id="KAJ9143692.1"/>
    </source>
</evidence>
<dbReference type="PANTHER" id="PTHR31896">
    <property type="entry name" value="FAMILY REGULATORY PROTEIN, PUTATIVE (AFU_ORTHOLOGUE AFUA_3G14730)-RELATED"/>
    <property type="match status" value="1"/>
</dbReference>
<dbReference type="AlphaFoldDB" id="A0AA38RB01"/>
<dbReference type="PANTHER" id="PTHR31896:SF13">
    <property type="entry name" value="TRICHOTHECENE 3-O-ACETYLTRANSFERASE"/>
    <property type="match status" value="1"/>
</dbReference>
<dbReference type="InterPro" id="IPR023213">
    <property type="entry name" value="CAT-like_dom_sf"/>
</dbReference>
<evidence type="ECO:0000256" key="1">
    <source>
        <dbReference type="ARBA" id="ARBA00022679"/>
    </source>
</evidence>
<gene>
    <name evidence="3" type="ORF">NKR23_g6280</name>
</gene>
<evidence type="ECO:0000313" key="4">
    <source>
        <dbReference type="Proteomes" id="UP001174694"/>
    </source>
</evidence>
<dbReference type="Gene3D" id="3.30.559.10">
    <property type="entry name" value="Chloramphenicol acetyltransferase-like domain"/>
    <property type="match status" value="2"/>
</dbReference>
<comment type="caution">
    <text evidence="3">The sequence shown here is derived from an EMBL/GenBank/DDBJ whole genome shotgun (WGS) entry which is preliminary data.</text>
</comment>
<keyword evidence="1 3" id="KW-0808">Transferase</keyword>
<protein>
    <submittedName>
        <fullName evidence="3">Omega-hydroxypalmitate O-feruloyl transferase</fullName>
    </submittedName>
</protein>